<evidence type="ECO:0008006" key="4">
    <source>
        <dbReference type="Google" id="ProtNLM"/>
    </source>
</evidence>
<protein>
    <recommendedName>
        <fullName evidence="4">DUF3833 domain-containing protein</fullName>
    </recommendedName>
</protein>
<organism evidence="2 3">
    <name type="scientific">Sphingomonas limnosediminicola</name>
    <dbReference type="NCBI Taxonomy" id="940133"/>
    <lineage>
        <taxon>Bacteria</taxon>
        <taxon>Pseudomonadati</taxon>
        <taxon>Pseudomonadota</taxon>
        <taxon>Alphaproteobacteria</taxon>
        <taxon>Sphingomonadales</taxon>
        <taxon>Sphingomonadaceae</taxon>
        <taxon>Sphingomonas</taxon>
    </lineage>
</organism>
<keyword evidence="3" id="KW-1185">Reference proteome</keyword>
<feature type="chain" id="PRO_5045983548" description="DUF3833 domain-containing protein" evidence="1">
    <location>
        <begin position="23"/>
        <end position="161"/>
    </location>
</feature>
<feature type="signal peptide" evidence="1">
    <location>
        <begin position="1"/>
        <end position="22"/>
    </location>
</feature>
<accession>A0ABP7LY23</accession>
<proteinExistence type="predicted"/>
<sequence>MPRLSHLPAALLLCGTVLTASASPDPNPKQDALRFFEGTTEGTGVVKIVTRKPYRSHSTGNGVIKADGSLYLVQRITDEGSAPKTRRWNMRRVGPGRYTGTMSDAVGPVDVEEVGGKYRFRFKMNGHLSAEEWMIPDPSGRSATTQTRIRKFGFRVATLEG</sequence>
<dbReference type="Proteomes" id="UP001500827">
    <property type="component" value="Unassembled WGS sequence"/>
</dbReference>
<dbReference type="Pfam" id="PF12915">
    <property type="entry name" value="DUF3833"/>
    <property type="match status" value="1"/>
</dbReference>
<dbReference type="EMBL" id="BAABBM010000001">
    <property type="protein sequence ID" value="GAA3908228.1"/>
    <property type="molecule type" value="Genomic_DNA"/>
</dbReference>
<keyword evidence="1" id="KW-0732">Signal</keyword>
<evidence type="ECO:0000313" key="3">
    <source>
        <dbReference type="Proteomes" id="UP001500827"/>
    </source>
</evidence>
<evidence type="ECO:0000256" key="1">
    <source>
        <dbReference type="SAM" id="SignalP"/>
    </source>
</evidence>
<dbReference type="RefSeq" id="WP_344700334.1">
    <property type="nucleotide sequence ID" value="NZ_BAABBM010000001.1"/>
</dbReference>
<gene>
    <name evidence="2" type="ORF">GCM10022276_28240</name>
</gene>
<comment type="caution">
    <text evidence="2">The sequence shown here is derived from an EMBL/GenBank/DDBJ whole genome shotgun (WGS) entry which is preliminary data.</text>
</comment>
<reference evidence="3" key="1">
    <citation type="journal article" date="2019" name="Int. J. Syst. Evol. Microbiol.">
        <title>The Global Catalogue of Microorganisms (GCM) 10K type strain sequencing project: providing services to taxonomists for standard genome sequencing and annotation.</title>
        <authorList>
            <consortium name="The Broad Institute Genomics Platform"/>
            <consortium name="The Broad Institute Genome Sequencing Center for Infectious Disease"/>
            <person name="Wu L."/>
            <person name="Ma J."/>
        </authorList>
    </citation>
    <scope>NUCLEOTIDE SEQUENCE [LARGE SCALE GENOMIC DNA]</scope>
    <source>
        <strain evidence="3">JCM 17543</strain>
    </source>
</reference>
<dbReference type="InterPro" id="IPR024409">
    <property type="entry name" value="DUF3833"/>
</dbReference>
<name>A0ABP7LY23_9SPHN</name>
<evidence type="ECO:0000313" key="2">
    <source>
        <dbReference type="EMBL" id="GAA3908228.1"/>
    </source>
</evidence>